<evidence type="ECO:0000313" key="3">
    <source>
        <dbReference type="Proteomes" id="UP001488838"/>
    </source>
</evidence>
<reference evidence="2 3" key="1">
    <citation type="journal article" date="2023" name="bioRxiv">
        <title>Conserved and derived expression patterns and positive selection on dental genes reveal complex evolutionary context of ever-growing rodent molars.</title>
        <authorList>
            <person name="Calamari Z.T."/>
            <person name="Song A."/>
            <person name="Cohen E."/>
            <person name="Akter M."/>
            <person name="Roy R.D."/>
            <person name="Hallikas O."/>
            <person name="Christensen M.M."/>
            <person name="Li P."/>
            <person name="Marangoni P."/>
            <person name="Jernvall J."/>
            <person name="Klein O.D."/>
        </authorList>
    </citation>
    <scope>NUCLEOTIDE SEQUENCE [LARGE SCALE GENOMIC DNA]</scope>
    <source>
        <strain evidence="2">V071</strain>
    </source>
</reference>
<proteinExistence type="predicted"/>
<dbReference type="Proteomes" id="UP001488838">
    <property type="component" value="Unassembled WGS sequence"/>
</dbReference>
<evidence type="ECO:0000313" key="2">
    <source>
        <dbReference type="EMBL" id="KAK7820167.1"/>
    </source>
</evidence>
<sequence length="83" mass="9468">MKGNQDIDQENSQANLMRHQATFLIMKVFGIMDNTRRNLANHFKIKLSNMVSEEHGTAVPHNRQKIKSCQRHDSGSPAHRASL</sequence>
<protein>
    <submittedName>
        <fullName evidence="2">Uncharacterized protein</fullName>
    </submittedName>
</protein>
<name>A0AAW0J0D7_MYOGA</name>
<dbReference type="EMBL" id="JBBHLL010000074">
    <property type="protein sequence ID" value="KAK7820167.1"/>
    <property type="molecule type" value="Genomic_DNA"/>
</dbReference>
<dbReference type="AlphaFoldDB" id="A0AAW0J0D7"/>
<organism evidence="2 3">
    <name type="scientific">Myodes glareolus</name>
    <name type="common">Bank vole</name>
    <name type="synonym">Clethrionomys glareolus</name>
    <dbReference type="NCBI Taxonomy" id="447135"/>
    <lineage>
        <taxon>Eukaryota</taxon>
        <taxon>Metazoa</taxon>
        <taxon>Chordata</taxon>
        <taxon>Craniata</taxon>
        <taxon>Vertebrata</taxon>
        <taxon>Euteleostomi</taxon>
        <taxon>Mammalia</taxon>
        <taxon>Eutheria</taxon>
        <taxon>Euarchontoglires</taxon>
        <taxon>Glires</taxon>
        <taxon>Rodentia</taxon>
        <taxon>Myomorpha</taxon>
        <taxon>Muroidea</taxon>
        <taxon>Cricetidae</taxon>
        <taxon>Arvicolinae</taxon>
        <taxon>Myodes</taxon>
    </lineage>
</organism>
<comment type="caution">
    <text evidence="2">The sequence shown here is derived from an EMBL/GenBank/DDBJ whole genome shotgun (WGS) entry which is preliminary data.</text>
</comment>
<keyword evidence="3" id="KW-1185">Reference proteome</keyword>
<gene>
    <name evidence="2" type="ORF">U0070_003578</name>
</gene>
<evidence type="ECO:0000256" key="1">
    <source>
        <dbReference type="SAM" id="MobiDB-lite"/>
    </source>
</evidence>
<feature type="region of interest" description="Disordered" evidence="1">
    <location>
        <begin position="52"/>
        <end position="83"/>
    </location>
</feature>
<accession>A0AAW0J0D7</accession>